<name>A0A1T5GJ98_9SPHN</name>
<evidence type="ECO:0000313" key="2">
    <source>
        <dbReference type="Proteomes" id="UP000189818"/>
    </source>
</evidence>
<dbReference type="AlphaFoldDB" id="A0A1T5GJ98"/>
<evidence type="ECO:0000313" key="1">
    <source>
        <dbReference type="EMBL" id="SKC08522.1"/>
    </source>
</evidence>
<accession>A0A1T5GJ98</accession>
<organism evidence="1 2">
    <name type="scientific">Rhizorhabdus histidinilytica</name>
    <dbReference type="NCBI Taxonomy" id="439228"/>
    <lineage>
        <taxon>Bacteria</taxon>
        <taxon>Pseudomonadati</taxon>
        <taxon>Pseudomonadota</taxon>
        <taxon>Alphaproteobacteria</taxon>
        <taxon>Sphingomonadales</taxon>
        <taxon>Sphingomonadaceae</taxon>
        <taxon>Rhizorhabdus</taxon>
    </lineage>
</organism>
<dbReference type="OrthoDB" id="9903930at2"/>
<protein>
    <submittedName>
        <fullName evidence="1">Uncharacterized protein</fullName>
    </submittedName>
</protein>
<dbReference type="EMBL" id="FUYM01000015">
    <property type="protein sequence ID" value="SKC08522.1"/>
    <property type="molecule type" value="Genomic_DNA"/>
</dbReference>
<keyword evidence="2" id="KW-1185">Reference proteome</keyword>
<dbReference type="STRING" id="439228.SAMN06295920_11561"/>
<proteinExistence type="predicted"/>
<reference evidence="2" key="1">
    <citation type="submission" date="2017-02" db="EMBL/GenBank/DDBJ databases">
        <authorList>
            <person name="Varghese N."/>
            <person name="Submissions S."/>
        </authorList>
    </citation>
    <scope>NUCLEOTIDE SEQUENCE [LARGE SCALE GENOMIC DNA]</scope>
    <source>
        <strain evidence="2">UM2</strain>
    </source>
</reference>
<dbReference type="Proteomes" id="UP000189818">
    <property type="component" value="Unassembled WGS sequence"/>
</dbReference>
<sequence length="71" mass="7895">MLVKQRDISEKIPQEIGEESSYFLLRARQEVERSEAATAPQAVAAHRELAMLYSVKALLAHADADADDEPN</sequence>
<gene>
    <name evidence="1" type="ORF">SAMN06295920_11561</name>
</gene>
<dbReference type="RefSeq" id="WP_125724316.1">
    <property type="nucleotide sequence ID" value="NZ_FUYM01000015.1"/>
</dbReference>